<organism evidence="2">
    <name type="scientific">Siphoviridae sp. ctLmu1</name>
    <dbReference type="NCBI Taxonomy" id="2826253"/>
    <lineage>
        <taxon>Viruses</taxon>
        <taxon>Duplodnaviria</taxon>
        <taxon>Heunggongvirae</taxon>
        <taxon>Uroviricota</taxon>
        <taxon>Caudoviricetes</taxon>
    </lineage>
</organism>
<keyword evidence="1" id="KW-0812">Transmembrane</keyword>
<keyword evidence="1" id="KW-0472">Membrane</keyword>
<accession>A0A8S5NG61</accession>
<evidence type="ECO:0000256" key="1">
    <source>
        <dbReference type="SAM" id="Phobius"/>
    </source>
</evidence>
<dbReference type="EMBL" id="BK015164">
    <property type="protein sequence ID" value="DAD93649.1"/>
    <property type="molecule type" value="Genomic_DNA"/>
</dbReference>
<evidence type="ECO:0000313" key="2">
    <source>
        <dbReference type="EMBL" id="DAD93649.1"/>
    </source>
</evidence>
<feature type="transmembrane region" description="Helical" evidence="1">
    <location>
        <begin position="6"/>
        <end position="30"/>
    </location>
</feature>
<name>A0A8S5NG61_9CAUD</name>
<proteinExistence type="predicted"/>
<keyword evidence="1" id="KW-1133">Transmembrane helix</keyword>
<protein>
    <submittedName>
        <fullName evidence="2">Uncharacterized protein</fullName>
    </submittedName>
</protein>
<sequence>MFRFSLSVVFFRLLFPFAIFPFFLVFTLFFRVDIK</sequence>
<reference evidence="2" key="1">
    <citation type="journal article" date="2021" name="Proc. Natl. Acad. Sci. U.S.A.">
        <title>A Catalog of Tens of Thousands of Viruses from Human Metagenomes Reveals Hidden Associations with Chronic Diseases.</title>
        <authorList>
            <person name="Tisza M.J."/>
            <person name="Buck C.B."/>
        </authorList>
    </citation>
    <scope>NUCLEOTIDE SEQUENCE</scope>
    <source>
        <strain evidence="2">CtLmu1</strain>
    </source>
</reference>